<keyword evidence="3" id="KW-1185">Reference proteome</keyword>
<comment type="caution">
    <text evidence="2">The sequence shown here is derived from an EMBL/GenBank/DDBJ whole genome shotgun (WGS) entry which is preliminary data.</text>
</comment>
<reference evidence="2 3" key="1">
    <citation type="submission" date="2023-02" db="EMBL/GenBank/DDBJ databases">
        <title>LHISI_Scaffold_Assembly.</title>
        <authorList>
            <person name="Stuart O.P."/>
            <person name="Cleave R."/>
            <person name="Magrath M.J.L."/>
            <person name="Mikheyev A.S."/>
        </authorList>
    </citation>
    <scope>NUCLEOTIDE SEQUENCE [LARGE SCALE GENOMIC DNA]</scope>
    <source>
        <strain evidence="2">Daus_M_001</strain>
        <tissue evidence="2">Leg muscle</tissue>
    </source>
</reference>
<gene>
    <name evidence="2" type="ORF">PR048_032232</name>
</gene>
<proteinExistence type="predicted"/>
<dbReference type="EMBL" id="JARBHB010000016">
    <property type="protein sequence ID" value="KAJ8866389.1"/>
    <property type="molecule type" value="Genomic_DNA"/>
</dbReference>
<accession>A0ABQ9G1N4</accession>
<sequence>MKYGIALHAITRGLFIFPLGWREEGEGGGDAGRLKGEKAVLNACLFNYAGGHQPIIAGRESSGVRSIEGYYAVVRRQQYSPIGLARPEPRPQPYRTSLGRIGSPGEGSSGAAIIHCSTHGMVARGMATNPRGCPANTRREHARQGGCCYSRKRWPYEILTGKLNTTSVYIRQKAKSKYRSRIRLERASQNQSGEANETPYTRAKRCRERKKKKKKHQGVRARQRRRIRAKQTAVETAVVFHSGVAVPVDLGNVVDGYTLNGLLKLGGASIFSTRGVLAGWEGQDYNTGRGGGWWLQILRTGLKDETAVVEDTAAPGTKGSRGLRKVSAPFVVHAKLRKLNTISAYIPQKAKSKYRKRIRLERASHKLISIDTHKTQYDRVKPCWEGKKKTSRRKRRRIHAKHTGFTDWGLAIQQLCVAGRGKRRRFFRRWGMWLTSLGTERTLGRWPESGTRFRRDYEWRCRGVHRDIRAKSMRAHEMTSPLFNLHSSILSAHLCSSRATPINEEYVDGLAHEGPPSRGSREECKFSPFSERWLQLGEFKFKLEGLSLPGGRDRKLEGGTYIIILKDDLYRWLLSAWFRIFIPPPSSSLLRLLIRTSKKERKKGGEVGASYEGGEIFPATASLLQGGEPRVAPRQASRRFKDAYRRQACPFRRKRARSFPTLPFHFFASHPKPSSRPHFFLHAAGLISLDLSEHPPPSSTFGPPGWRRGALSITPLRRRHQLPTPDTSASGPWSAVRDVSTPMPSRVPGLFHEPALSFLKARRRSATAGHTHLQFLLRGAFRNPLAKGIDEGGGRSKDRIHFKNFVVAPRGSSFRAQKVLMGLVVSDLRVLCEWRQED</sequence>
<feature type="region of interest" description="Disordered" evidence="1">
    <location>
        <begin position="185"/>
        <end position="227"/>
    </location>
</feature>
<evidence type="ECO:0000313" key="3">
    <source>
        <dbReference type="Proteomes" id="UP001159363"/>
    </source>
</evidence>
<name>A0ABQ9G1N4_9NEOP</name>
<feature type="compositionally biased region" description="Polar residues" evidence="1">
    <location>
        <begin position="187"/>
        <end position="199"/>
    </location>
</feature>
<protein>
    <submittedName>
        <fullName evidence="2">Uncharacterized protein</fullName>
    </submittedName>
</protein>
<feature type="compositionally biased region" description="Basic residues" evidence="1">
    <location>
        <begin position="202"/>
        <end position="227"/>
    </location>
</feature>
<evidence type="ECO:0000313" key="2">
    <source>
        <dbReference type="EMBL" id="KAJ8866389.1"/>
    </source>
</evidence>
<organism evidence="2 3">
    <name type="scientific">Dryococelus australis</name>
    <dbReference type="NCBI Taxonomy" id="614101"/>
    <lineage>
        <taxon>Eukaryota</taxon>
        <taxon>Metazoa</taxon>
        <taxon>Ecdysozoa</taxon>
        <taxon>Arthropoda</taxon>
        <taxon>Hexapoda</taxon>
        <taxon>Insecta</taxon>
        <taxon>Pterygota</taxon>
        <taxon>Neoptera</taxon>
        <taxon>Polyneoptera</taxon>
        <taxon>Phasmatodea</taxon>
        <taxon>Verophasmatodea</taxon>
        <taxon>Anareolatae</taxon>
        <taxon>Phasmatidae</taxon>
        <taxon>Eurycanthinae</taxon>
        <taxon>Dryococelus</taxon>
    </lineage>
</organism>
<evidence type="ECO:0000256" key="1">
    <source>
        <dbReference type="SAM" id="MobiDB-lite"/>
    </source>
</evidence>
<dbReference type="Proteomes" id="UP001159363">
    <property type="component" value="Chromosome 15"/>
</dbReference>